<reference evidence="1 2" key="1">
    <citation type="journal article" date="2015" name="Nature">
        <title>rRNA introns, odd ribosomes, and small enigmatic genomes across a large radiation of phyla.</title>
        <authorList>
            <person name="Brown C.T."/>
            <person name="Hug L.A."/>
            <person name="Thomas B.C."/>
            <person name="Sharon I."/>
            <person name="Castelle C.J."/>
            <person name="Singh A."/>
            <person name="Wilkins M.J."/>
            <person name="Williams K.H."/>
            <person name="Banfield J.F."/>
        </authorList>
    </citation>
    <scope>NUCLEOTIDE SEQUENCE [LARGE SCALE GENOMIC DNA]</scope>
</reference>
<dbReference type="EMBL" id="LCOY01000016">
    <property type="protein sequence ID" value="KKU87934.1"/>
    <property type="molecule type" value="Genomic_DNA"/>
</dbReference>
<evidence type="ECO:0000313" key="1">
    <source>
        <dbReference type="EMBL" id="KKU87934.1"/>
    </source>
</evidence>
<comment type="caution">
    <text evidence="1">The sequence shown here is derived from an EMBL/GenBank/DDBJ whole genome shotgun (WGS) entry which is preliminary data.</text>
</comment>
<evidence type="ECO:0000313" key="2">
    <source>
        <dbReference type="Proteomes" id="UP000034739"/>
    </source>
</evidence>
<protein>
    <submittedName>
        <fullName evidence="1">Uncharacterized protein</fullName>
    </submittedName>
</protein>
<gene>
    <name evidence="1" type="ORF">UY16_C0016G0026</name>
</gene>
<proteinExistence type="predicted"/>
<accession>A0A0G1U1J4</accession>
<organism evidence="1 2">
    <name type="scientific">Candidatus Gottesmanbacteria bacterium GW2011_GWA2_47_9</name>
    <dbReference type="NCBI Taxonomy" id="1618445"/>
    <lineage>
        <taxon>Bacteria</taxon>
        <taxon>Candidatus Gottesmaniibacteriota</taxon>
    </lineage>
</organism>
<name>A0A0G1U1J4_9BACT</name>
<dbReference type="Proteomes" id="UP000034739">
    <property type="component" value="Unassembled WGS sequence"/>
</dbReference>
<sequence>MKEGELANCEADCIFFRALSPNDEILNRIAREATLAGEEFSGSETSPGSAATMCGSCVAMQRNTNDLQKRIGMLPLPRNGVGKI</sequence>
<dbReference type="AlphaFoldDB" id="A0A0G1U1J4"/>